<dbReference type="GO" id="GO:0016020">
    <property type="term" value="C:membrane"/>
    <property type="evidence" value="ECO:0007669"/>
    <property type="project" value="UniProtKB-SubCell"/>
</dbReference>
<dbReference type="InterPro" id="IPR037185">
    <property type="entry name" value="EmrE-like"/>
</dbReference>
<comment type="subcellular location">
    <subcellularLocation>
        <location evidence="1">Membrane</location>
        <topology evidence="1">Multi-pass membrane protein</topology>
    </subcellularLocation>
</comment>
<dbReference type="Pfam" id="PF00892">
    <property type="entry name" value="EamA"/>
    <property type="match status" value="1"/>
</dbReference>
<feature type="transmembrane region" description="Helical" evidence="5">
    <location>
        <begin position="39"/>
        <end position="56"/>
    </location>
</feature>
<organism evidence="7 8">
    <name type="scientific">Stichopus japonicus</name>
    <name type="common">Sea cucumber</name>
    <dbReference type="NCBI Taxonomy" id="307972"/>
    <lineage>
        <taxon>Eukaryota</taxon>
        <taxon>Metazoa</taxon>
        <taxon>Echinodermata</taxon>
        <taxon>Eleutherozoa</taxon>
        <taxon>Echinozoa</taxon>
        <taxon>Holothuroidea</taxon>
        <taxon>Aspidochirotacea</taxon>
        <taxon>Aspidochirotida</taxon>
        <taxon>Stichopodidae</taxon>
        <taxon>Apostichopus</taxon>
    </lineage>
</organism>
<evidence type="ECO:0000256" key="3">
    <source>
        <dbReference type="ARBA" id="ARBA00022989"/>
    </source>
</evidence>
<evidence type="ECO:0000259" key="6">
    <source>
        <dbReference type="Pfam" id="PF00892"/>
    </source>
</evidence>
<dbReference type="PANTHER" id="PTHR22911">
    <property type="entry name" value="ACYL-MALONYL CONDENSING ENZYME-RELATED"/>
    <property type="match status" value="1"/>
</dbReference>
<keyword evidence="2 5" id="KW-0812">Transmembrane</keyword>
<dbReference type="EMBL" id="MRZV01000522">
    <property type="protein sequence ID" value="PIK48424.1"/>
    <property type="molecule type" value="Genomic_DNA"/>
</dbReference>
<comment type="caution">
    <text evidence="7">The sequence shown here is derived from an EMBL/GenBank/DDBJ whole genome shotgun (WGS) entry which is preliminary data.</text>
</comment>
<evidence type="ECO:0000256" key="1">
    <source>
        <dbReference type="ARBA" id="ARBA00004141"/>
    </source>
</evidence>
<dbReference type="Proteomes" id="UP000230750">
    <property type="component" value="Unassembled WGS sequence"/>
</dbReference>
<accession>A0A2G8KK90</accession>
<evidence type="ECO:0000256" key="5">
    <source>
        <dbReference type="SAM" id="Phobius"/>
    </source>
</evidence>
<dbReference type="InterPro" id="IPR000620">
    <property type="entry name" value="EamA_dom"/>
</dbReference>
<dbReference type="AlphaFoldDB" id="A0A2G8KK90"/>
<dbReference type="Gene3D" id="1.10.3730.20">
    <property type="match status" value="1"/>
</dbReference>
<dbReference type="SUPFAM" id="SSF103481">
    <property type="entry name" value="Multidrug resistance efflux transporter EmrE"/>
    <property type="match status" value="1"/>
</dbReference>
<keyword evidence="8" id="KW-1185">Reference proteome</keyword>
<feature type="transmembrane region" description="Helical" evidence="5">
    <location>
        <begin position="65"/>
        <end position="84"/>
    </location>
</feature>
<gene>
    <name evidence="7" type="ORF">BSL78_14672</name>
</gene>
<reference evidence="7 8" key="1">
    <citation type="journal article" date="2017" name="PLoS Biol.">
        <title>The sea cucumber genome provides insights into morphological evolution and visceral regeneration.</title>
        <authorList>
            <person name="Zhang X."/>
            <person name="Sun L."/>
            <person name="Yuan J."/>
            <person name="Sun Y."/>
            <person name="Gao Y."/>
            <person name="Zhang L."/>
            <person name="Li S."/>
            <person name="Dai H."/>
            <person name="Hamel J.F."/>
            <person name="Liu C."/>
            <person name="Yu Y."/>
            <person name="Liu S."/>
            <person name="Lin W."/>
            <person name="Guo K."/>
            <person name="Jin S."/>
            <person name="Xu P."/>
            <person name="Storey K.B."/>
            <person name="Huan P."/>
            <person name="Zhang T."/>
            <person name="Zhou Y."/>
            <person name="Zhang J."/>
            <person name="Lin C."/>
            <person name="Li X."/>
            <person name="Xing L."/>
            <person name="Huo D."/>
            <person name="Sun M."/>
            <person name="Wang L."/>
            <person name="Mercier A."/>
            <person name="Li F."/>
            <person name="Yang H."/>
            <person name="Xiang J."/>
        </authorList>
    </citation>
    <scope>NUCLEOTIDE SEQUENCE [LARGE SCALE GENOMIC DNA]</scope>
    <source>
        <strain evidence="7">Shaxun</strain>
        <tissue evidence="7">Muscle</tissue>
    </source>
</reference>
<name>A0A2G8KK90_STIJA</name>
<dbReference type="PANTHER" id="PTHR22911:SF6">
    <property type="entry name" value="SOLUTE CARRIER FAMILY 35 MEMBER G1"/>
    <property type="match status" value="1"/>
</dbReference>
<evidence type="ECO:0000313" key="8">
    <source>
        <dbReference type="Proteomes" id="UP000230750"/>
    </source>
</evidence>
<feature type="transmembrane region" description="Helical" evidence="5">
    <location>
        <begin position="96"/>
        <end position="116"/>
    </location>
</feature>
<evidence type="ECO:0000256" key="4">
    <source>
        <dbReference type="ARBA" id="ARBA00023136"/>
    </source>
</evidence>
<feature type="domain" description="EamA" evidence="6">
    <location>
        <begin position="5"/>
        <end position="79"/>
    </location>
</feature>
<keyword evidence="4 5" id="KW-0472">Membrane</keyword>
<sequence>MKDSRAHWRLLVLRGFSGALNALFRTIACNFMSIGNVSAVTNTMPVFAAILGWVVLRERLLIKEGLMSLVAITGVVLIAQPSFLFNITTSTGDDNFIGVIFALGEAFTSAFSIVMLRRLAASV</sequence>
<proteinExistence type="predicted"/>
<keyword evidence="3 5" id="KW-1133">Transmembrane helix</keyword>
<dbReference type="STRING" id="307972.A0A2G8KK90"/>
<dbReference type="OrthoDB" id="306876at2759"/>
<evidence type="ECO:0000313" key="7">
    <source>
        <dbReference type="EMBL" id="PIK48424.1"/>
    </source>
</evidence>
<evidence type="ECO:0000256" key="2">
    <source>
        <dbReference type="ARBA" id="ARBA00022692"/>
    </source>
</evidence>
<protein>
    <submittedName>
        <fullName evidence="7">Putative solute carrier family 35 member G1</fullName>
    </submittedName>
</protein>